<protein>
    <submittedName>
        <fullName evidence="3">Biotin--[acetyl-CoA-carboxylase] ligase</fullName>
    </submittedName>
</protein>
<evidence type="ECO:0000313" key="4">
    <source>
        <dbReference type="Proteomes" id="UP001317532"/>
    </source>
</evidence>
<dbReference type="InterPro" id="IPR045864">
    <property type="entry name" value="aa-tRNA-synth_II/BPL/LPL"/>
</dbReference>
<evidence type="ECO:0000313" key="3">
    <source>
        <dbReference type="EMBL" id="BDE07787.1"/>
    </source>
</evidence>
<accession>A0AAN1XYL2</accession>
<gene>
    <name evidence="3" type="ORF">WPS_30630</name>
</gene>
<sequence>MPIESEPLLNVERVRGALAGTSFADVRYVRETGSTNDDAAALLGDPAAAGRTLVAEFQTAGKGRKAGRAWIAPAGSALLFTAVLPQAVPASALWAVPFWTALAVADGVEEGSGVRLDLRWPNDCDLRGRKVAGILCVSRIVGATAWVGCGVGINLRRPDDPAVAAIEPAPAYLSDAAPDVERETVLAAILGAMDGLLDVLERPDDAAGAWEERAALRGTRYRLRLDADGSEIDGAAQSLDREGGLVVATAHGIRTVHLGDARVIPPSP</sequence>
<feature type="domain" description="BPL/LPL catalytic" evidence="2">
    <location>
        <begin position="48"/>
        <end position="154"/>
    </location>
</feature>
<dbReference type="EMBL" id="AP025523">
    <property type="protein sequence ID" value="BDE07787.1"/>
    <property type="molecule type" value="Genomic_DNA"/>
</dbReference>
<dbReference type="GO" id="GO:0004077">
    <property type="term" value="F:biotin--[biotin carboxyl-carrier protein] ligase activity"/>
    <property type="evidence" value="ECO:0007669"/>
    <property type="project" value="InterPro"/>
</dbReference>
<organism evidence="3 4">
    <name type="scientific">Vulcanimicrobium alpinum</name>
    <dbReference type="NCBI Taxonomy" id="3016050"/>
    <lineage>
        <taxon>Bacteria</taxon>
        <taxon>Bacillati</taxon>
        <taxon>Vulcanimicrobiota</taxon>
        <taxon>Vulcanimicrobiia</taxon>
        <taxon>Vulcanimicrobiales</taxon>
        <taxon>Vulcanimicrobiaceae</taxon>
        <taxon>Vulcanimicrobium</taxon>
    </lineage>
</organism>
<dbReference type="Gene3D" id="3.30.930.10">
    <property type="entry name" value="Bira Bifunctional Protein, Domain 2"/>
    <property type="match status" value="1"/>
</dbReference>
<dbReference type="SUPFAM" id="SSF55681">
    <property type="entry name" value="Class II aaRS and biotin synthetases"/>
    <property type="match status" value="1"/>
</dbReference>
<dbReference type="InterPro" id="IPR004143">
    <property type="entry name" value="BPL_LPL_catalytic"/>
</dbReference>
<dbReference type="AlphaFoldDB" id="A0AAN1XYL2"/>
<keyword evidence="1 3" id="KW-0436">Ligase</keyword>
<reference evidence="3 4" key="1">
    <citation type="journal article" date="2022" name="ISME Commun">
        <title>Vulcanimicrobium alpinus gen. nov. sp. nov., the first cultivated representative of the candidate phylum 'Eremiobacterota', is a metabolically versatile aerobic anoxygenic phototroph.</title>
        <authorList>
            <person name="Yabe S."/>
            <person name="Muto K."/>
            <person name="Abe K."/>
            <person name="Yokota A."/>
            <person name="Staudigel H."/>
            <person name="Tebo B.M."/>
        </authorList>
    </citation>
    <scope>NUCLEOTIDE SEQUENCE [LARGE SCALE GENOMIC DNA]</scope>
    <source>
        <strain evidence="3 4">WC8-2</strain>
    </source>
</reference>
<dbReference type="KEGG" id="vab:WPS_30630"/>
<keyword evidence="4" id="KW-1185">Reference proteome</keyword>
<dbReference type="GO" id="GO:0005737">
    <property type="term" value="C:cytoplasm"/>
    <property type="evidence" value="ECO:0007669"/>
    <property type="project" value="TreeGrafter"/>
</dbReference>
<dbReference type="Proteomes" id="UP001317532">
    <property type="component" value="Chromosome"/>
</dbReference>
<dbReference type="RefSeq" id="WP_317995355.1">
    <property type="nucleotide sequence ID" value="NZ_AP025523.1"/>
</dbReference>
<evidence type="ECO:0000259" key="2">
    <source>
        <dbReference type="Pfam" id="PF03099"/>
    </source>
</evidence>
<dbReference type="CDD" id="cd16442">
    <property type="entry name" value="BPL"/>
    <property type="match status" value="1"/>
</dbReference>
<dbReference type="PANTHER" id="PTHR12835">
    <property type="entry name" value="BIOTIN PROTEIN LIGASE"/>
    <property type="match status" value="1"/>
</dbReference>
<dbReference type="InterPro" id="IPR004408">
    <property type="entry name" value="Biotin_CoA_COase_ligase"/>
</dbReference>
<proteinExistence type="predicted"/>
<name>A0AAN1XYL2_UNVUL</name>
<evidence type="ECO:0000256" key="1">
    <source>
        <dbReference type="ARBA" id="ARBA00022598"/>
    </source>
</evidence>
<dbReference type="Pfam" id="PF03099">
    <property type="entry name" value="BPL_LplA_LipB"/>
    <property type="match status" value="1"/>
</dbReference>
<dbReference type="PANTHER" id="PTHR12835:SF5">
    <property type="entry name" value="BIOTIN--PROTEIN LIGASE"/>
    <property type="match status" value="1"/>
</dbReference>
<dbReference type="NCBIfam" id="TIGR00121">
    <property type="entry name" value="birA_ligase"/>
    <property type="match status" value="1"/>
</dbReference>